<keyword evidence="2" id="KW-1133">Transmembrane helix</keyword>
<dbReference type="RefSeq" id="WP_181121852.1">
    <property type="nucleotide sequence ID" value="NZ_JAAMRD010000015.1"/>
</dbReference>
<keyword evidence="2" id="KW-0812">Transmembrane</keyword>
<comment type="caution">
    <text evidence="3">The sequence shown here is derived from an EMBL/GenBank/DDBJ whole genome shotgun (WGS) entry which is preliminary data.</text>
</comment>
<feature type="region of interest" description="Disordered" evidence="1">
    <location>
        <begin position="1"/>
        <end position="35"/>
    </location>
</feature>
<name>A0AA40RUM6_STUST</name>
<accession>A0AA40RUM6</accession>
<evidence type="ECO:0000256" key="2">
    <source>
        <dbReference type="SAM" id="Phobius"/>
    </source>
</evidence>
<dbReference type="Proteomes" id="UP001138621">
    <property type="component" value="Unassembled WGS sequence"/>
</dbReference>
<protein>
    <submittedName>
        <fullName evidence="3">Uncharacterized protein</fullName>
    </submittedName>
</protein>
<evidence type="ECO:0000313" key="4">
    <source>
        <dbReference type="Proteomes" id="UP001138621"/>
    </source>
</evidence>
<gene>
    <name evidence="3" type="ORF">G7024_17370</name>
</gene>
<dbReference type="AlphaFoldDB" id="A0AA40RUM6"/>
<organism evidence="3 4">
    <name type="scientific">Stutzerimonas stutzeri</name>
    <name type="common">Pseudomonas stutzeri</name>
    <dbReference type="NCBI Taxonomy" id="316"/>
    <lineage>
        <taxon>Bacteria</taxon>
        <taxon>Pseudomonadati</taxon>
        <taxon>Pseudomonadota</taxon>
        <taxon>Gammaproteobacteria</taxon>
        <taxon>Pseudomonadales</taxon>
        <taxon>Pseudomonadaceae</taxon>
        <taxon>Stutzerimonas</taxon>
    </lineage>
</organism>
<evidence type="ECO:0000313" key="3">
    <source>
        <dbReference type="EMBL" id="MBA1306164.1"/>
    </source>
</evidence>
<feature type="transmembrane region" description="Helical" evidence="2">
    <location>
        <begin position="69"/>
        <end position="93"/>
    </location>
</feature>
<reference evidence="3" key="1">
    <citation type="submission" date="2020-02" db="EMBL/GenBank/DDBJ databases">
        <title>Synteny-based analysis reveals conserved mechanism for high triclosan tolerance in Pseudomonas, as well as instances of horizontal transfer.</title>
        <authorList>
            <person name="Mcfarland A.G."/>
            <person name="Bertucci H.K."/>
            <person name="Litmann E."/>
            <person name="Shen J."/>
            <person name="Huttenhower C."/>
            <person name="Hartmann E.M."/>
        </authorList>
    </citation>
    <scope>NUCLEOTIDE SEQUENCE</scope>
    <source>
        <strain evidence="3">109A1</strain>
    </source>
</reference>
<keyword evidence="2" id="KW-0472">Membrane</keyword>
<dbReference type="EMBL" id="JAAMRD010000015">
    <property type="protein sequence ID" value="MBA1306164.1"/>
    <property type="molecule type" value="Genomic_DNA"/>
</dbReference>
<proteinExistence type="predicted"/>
<evidence type="ECO:0000256" key="1">
    <source>
        <dbReference type="SAM" id="MobiDB-lite"/>
    </source>
</evidence>
<sequence length="95" mass="10406">MSSDAGNAVPVRRGKTRRERNDDPTNPANEGKALAALEPQKFDALEDFELDEADVDTQAVRVPPWDNQFFAAIGIGMLLGSILGIPIGIYLYYNP</sequence>